<dbReference type="EMBL" id="CP002069">
    <property type="protein sequence ID" value="ADI74138.1"/>
    <property type="molecule type" value="Genomic_DNA"/>
</dbReference>
<sequence>MLSSKAEDYLEAILNLTEDKGYARIKDIAVALNRRPPSVTEMVKRLDEMGYVVYRKYEGITLTEKGKERAHVIKDRHDTLKDFLMMINVPENIADKDACTMEHELDATTIKNVRNFVDFVNTAPDSPQWLEHFKKFCKTGKHPCQ</sequence>
<dbReference type="RefSeq" id="WP_013194704.1">
    <property type="nucleotide sequence ID" value="NC_014253.1"/>
</dbReference>
<dbReference type="SMART" id="SM00529">
    <property type="entry name" value="HTH_DTXR"/>
    <property type="match status" value="1"/>
</dbReference>
<evidence type="ECO:0000256" key="4">
    <source>
        <dbReference type="ARBA" id="ARBA00023163"/>
    </source>
</evidence>
<dbReference type="KEGG" id="mev:Metev_1273"/>
<name>D7E7R5_METEZ</name>
<protein>
    <submittedName>
        <fullName evidence="6">Iron (Metal) dependent repressor, DtxR family</fullName>
    </submittedName>
</protein>
<keyword evidence="2" id="KW-0805">Transcription regulation</keyword>
<dbReference type="OrthoDB" id="24735at2157"/>
<dbReference type="GO" id="GO:0046983">
    <property type="term" value="F:protein dimerization activity"/>
    <property type="evidence" value="ECO:0007669"/>
    <property type="project" value="InterPro"/>
</dbReference>
<dbReference type="Pfam" id="PF02742">
    <property type="entry name" value="Fe_dep_repr_C"/>
    <property type="match status" value="1"/>
</dbReference>
<dbReference type="GeneID" id="9346906"/>
<evidence type="ECO:0000313" key="6">
    <source>
        <dbReference type="EMBL" id="ADI74138.1"/>
    </source>
</evidence>
<dbReference type="Gene3D" id="1.10.10.10">
    <property type="entry name" value="Winged helix-like DNA-binding domain superfamily/Winged helix DNA-binding domain"/>
    <property type="match status" value="1"/>
</dbReference>
<dbReference type="InterPro" id="IPR022689">
    <property type="entry name" value="Iron_dep_repressor"/>
</dbReference>
<keyword evidence="4" id="KW-0804">Transcription</keyword>
<evidence type="ECO:0000259" key="5">
    <source>
        <dbReference type="PROSITE" id="PS50944"/>
    </source>
</evidence>
<evidence type="ECO:0000313" key="7">
    <source>
        <dbReference type="Proteomes" id="UP000000391"/>
    </source>
</evidence>
<dbReference type="STRING" id="644295.Metev_1273"/>
<dbReference type="PANTHER" id="PTHR33238:SF7">
    <property type="entry name" value="IRON-DEPENDENT TRANSCRIPTIONAL REGULATOR"/>
    <property type="match status" value="1"/>
</dbReference>
<dbReference type="InterPro" id="IPR036388">
    <property type="entry name" value="WH-like_DNA-bd_sf"/>
</dbReference>
<dbReference type="SUPFAM" id="SSF47979">
    <property type="entry name" value="Iron-dependent repressor protein, dimerization domain"/>
    <property type="match status" value="1"/>
</dbReference>
<keyword evidence="3" id="KW-0238">DNA-binding</keyword>
<dbReference type="GO" id="GO:0046914">
    <property type="term" value="F:transition metal ion binding"/>
    <property type="evidence" value="ECO:0007669"/>
    <property type="project" value="InterPro"/>
</dbReference>
<dbReference type="Pfam" id="PF01325">
    <property type="entry name" value="Fe_dep_repress"/>
    <property type="match status" value="1"/>
</dbReference>
<proteinExistence type="inferred from homology"/>
<dbReference type="GO" id="GO:0003677">
    <property type="term" value="F:DNA binding"/>
    <property type="evidence" value="ECO:0007669"/>
    <property type="project" value="UniProtKB-KW"/>
</dbReference>
<dbReference type="GO" id="GO:0003700">
    <property type="term" value="F:DNA-binding transcription factor activity"/>
    <property type="evidence" value="ECO:0007669"/>
    <property type="project" value="InterPro"/>
</dbReference>
<dbReference type="PANTHER" id="PTHR33238">
    <property type="entry name" value="IRON (METAL) DEPENDENT REPRESSOR, DTXR FAMILY"/>
    <property type="match status" value="1"/>
</dbReference>
<gene>
    <name evidence="6" type="ordered locus">Metev_1273</name>
</gene>
<dbReference type="SUPFAM" id="SSF46785">
    <property type="entry name" value="Winged helix' DNA-binding domain"/>
    <property type="match status" value="1"/>
</dbReference>
<comment type="similarity">
    <text evidence="1">Belongs to the DtxR/MntR family.</text>
</comment>
<keyword evidence="7" id="KW-1185">Reference proteome</keyword>
<reference evidence="6 7" key="1">
    <citation type="submission" date="2010-06" db="EMBL/GenBank/DDBJ databases">
        <title>Complete sequence chromosome of Methanohalobium evestigatum Z-7303.</title>
        <authorList>
            <consortium name="US DOE Joint Genome Institute"/>
            <person name="Lucas S."/>
            <person name="Copeland A."/>
            <person name="Lapidus A."/>
            <person name="Cheng J.-F."/>
            <person name="Bruce D."/>
            <person name="Goodwin L."/>
            <person name="Pitluck S."/>
            <person name="Saunders E."/>
            <person name="Detter J.C."/>
            <person name="Han C."/>
            <person name="Tapia R."/>
            <person name="Land M."/>
            <person name="Hauser L."/>
            <person name="Kyrpides N."/>
            <person name="Mikhailova N."/>
            <person name="Sieprawska-Lupa M."/>
            <person name="Whitman W.B."/>
            <person name="Anderson I."/>
            <person name="Woyke T."/>
        </authorList>
    </citation>
    <scope>NUCLEOTIDE SEQUENCE [LARGE SCALE GENOMIC DNA]</scope>
    <source>
        <strain evidence="7">ATCC BAA-1072 / DSM 3721 / NBRC 107634 / OCM 161 / Z-7303</strain>
    </source>
</reference>
<evidence type="ECO:0000256" key="2">
    <source>
        <dbReference type="ARBA" id="ARBA00023015"/>
    </source>
</evidence>
<dbReference type="InterPro" id="IPR022687">
    <property type="entry name" value="HTH_DTXR"/>
</dbReference>
<dbReference type="Proteomes" id="UP000000391">
    <property type="component" value="Chromosome"/>
</dbReference>
<dbReference type="InterPro" id="IPR050536">
    <property type="entry name" value="DtxR_MntR_Metal-Reg"/>
</dbReference>
<dbReference type="InterPro" id="IPR001367">
    <property type="entry name" value="Fe_dep_repressor"/>
</dbReference>
<dbReference type="AlphaFoldDB" id="D7E7R5"/>
<evidence type="ECO:0000256" key="1">
    <source>
        <dbReference type="ARBA" id="ARBA00007871"/>
    </source>
</evidence>
<dbReference type="PROSITE" id="PS50944">
    <property type="entry name" value="HTH_DTXR"/>
    <property type="match status" value="1"/>
</dbReference>
<accession>D7E7R5</accession>
<organism evidence="6 7">
    <name type="scientific">Methanohalobium evestigatum (strain ATCC BAA-1072 / DSM 3721 / NBRC 107634 / OCM 161 / Z-7303)</name>
    <dbReference type="NCBI Taxonomy" id="644295"/>
    <lineage>
        <taxon>Archaea</taxon>
        <taxon>Methanobacteriati</taxon>
        <taxon>Methanobacteriota</taxon>
        <taxon>Stenosarchaea group</taxon>
        <taxon>Methanomicrobia</taxon>
        <taxon>Methanosarcinales</taxon>
        <taxon>Methanosarcinaceae</taxon>
        <taxon>Methanohalobium</taxon>
    </lineage>
</organism>
<dbReference type="Gene3D" id="1.10.60.10">
    <property type="entry name" value="Iron dependent repressor, metal binding and dimerisation domain"/>
    <property type="match status" value="1"/>
</dbReference>
<evidence type="ECO:0000256" key="3">
    <source>
        <dbReference type="ARBA" id="ARBA00023125"/>
    </source>
</evidence>
<dbReference type="InterPro" id="IPR036390">
    <property type="entry name" value="WH_DNA-bd_sf"/>
</dbReference>
<dbReference type="InterPro" id="IPR036421">
    <property type="entry name" value="Fe_dep_repressor_sf"/>
</dbReference>
<dbReference type="FunFam" id="1.10.10.10:FF:000189">
    <property type="entry name" value="HTH-type transcriptional regulator MntR"/>
    <property type="match status" value="1"/>
</dbReference>
<dbReference type="HOGENOM" id="CLU_069532_3_0_2"/>
<feature type="domain" description="HTH dtxR-type" evidence="5">
    <location>
        <begin position="1"/>
        <end position="63"/>
    </location>
</feature>